<dbReference type="PANTHER" id="PTHR34386">
    <property type="entry name" value="GLUTAREDOXIN"/>
    <property type="match status" value="1"/>
</dbReference>
<dbReference type="AlphaFoldDB" id="A0A932YVN8"/>
<dbReference type="NCBIfam" id="TIGR02196">
    <property type="entry name" value="GlrX_YruB"/>
    <property type="match status" value="1"/>
</dbReference>
<dbReference type="EMBL" id="JACQMJ010000005">
    <property type="protein sequence ID" value="MBI4132198.1"/>
    <property type="molecule type" value="Genomic_DNA"/>
</dbReference>
<accession>A0A932YVN8</accession>
<comment type="caution">
    <text evidence="2">The sequence shown here is derived from an EMBL/GenBank/DDBJ whole genome shotgun (WGS) entry which is preliminary data.</text>
</comment>
<dbReference type="InterPro" id="IPR036249">
    <property type="entry name" value="Thioredoxin-like_sf"/>
</dbReference>
<dbReference type="SUPFAM" id="SSF52833">
    <property type="entry name" value="Thioredoxin-like"/>
    <property type="match status" value="1"/>
</dbReference>
<dbReference type="GO" id="GO:0045454">
    <property type="term" value="P:cell redox homeostasis"/>
    <property type="evidence" value="ECO:0007669"/>
    <property type="project" value="TreeGrafter"/>
</dbReference>
<dbReference type="InterPro" id="IPR051548">
    <property type="entry name" value="Grx-like_ET"/>
</dbReference>
<sequence>MAKHVKIYTTPTCVYCRMTKQFFEANNIAYEELNVAADARAREEMITKSGQFGVPVTDVDGQLVIGFDQARLSELLEIR</sequence>
<feature type="domain" description="Glutaredoxin" evidence="1">
    <location>
        <begin position="5"/>
        <end position="64"/>
    </location>
</feature>
<dbReference type="PROSITE" id="PS51354">
    <property type="entry name" value="GLUTAREDOXIN_2"/>
    <property type="match status" value="1"/>
</dbReference>
<organism evidence="2 3">
    <name type="scientific">Candidatus Sungiibacteriota bacterium</name>
    <dbReference type="NCBI Taxonomy" id="2750080"/>
    <lineage>
        <taxon>Bacteria</taxon>
        <taxon>Candidatus Sungiibacteriota</taxon>
    </lineage>
</organism>
<gene>
    <name evidence="2" type="ORF">HY474_01055</name>
</gene>
<name>A0A932YVN8_9BACT</name>
<dbReference type="Pfam" id="PF00462">
    <property type="entry name" value="Glutaredoxin"/>
    <property type="match status" value="1"/>
</dbReference>
<reference evidence="2" key="1">
    <citation type="submission" date="2020-07" db="EMBL/GenBank/DDBJ databases">
        <title>Huge and variable diversity of episymbiotic CPR bacteria and DPANN archaea in groundwater ecosystems.</title>
        <authorList>
            <person name="He C.Y."/>
            <person name="Keren R."/>
            <person name="Whittaker M."/>
            <person name="Farag I.F."/>
            <person name="Doudna J."/>
            <person name="Cate J.H.D."/>
            <person name="Banfield J.F."/>
        </authorList>
    </citation>
    <scope>NUCLEOTIDE SEQUENCE</scope>
    <source>
        <strain evidence="2">NC_groundwater_1226_Ag_S-0.1um_59_124</strain>
    </source>
</reference>
<proteinExistence type="predicted"/>
<dbReference type="GO" id="GO:0009055">
    <property type="term" value="F:electron transfer activity"/>
    <property type="evidence" value="ECO:0007669"/>
    <property type="project" value="TreeGrafter"/>
</dbReference>
<evidence type="ECO:0000313" key="2">
    <source>
        <dbReference type="EMBL" id="MBI4132198.1"/>
    </source>
</evidence>
<evidence type="ECO:0000259" key="1">
    <source>
        <dbReference type="Pfam" id="PF00462"/>
    </source>
</evidence>
<dbReference type="Proteomes" id="UP000704960">
    <property type="component" value="Unassembled WGS sequence"/>
</dbReference>
<dbReference type="InterPro" id="IPR011911">
    <property type="entry name" value="GlrX_YruB"/>
</dbReference>
<dbReference type="CDD" id="cd02976">
    <property type="entry name" value="NrdH"/>
    <property type="match status" value="1"/>
</dbReference>
<protein>
    <submittedName>
        <fullName evidence="2">NrdH-redoxin</fullName>
    </submittedName>
</protein>
<dbReference type="PANTHER" id="PTHR34386:SF1">
    <property type="entry name" value="GLUTAREDOXIN-LIKE PROTEIN NRDH"/>
    <property type="match status" value="1"/>
</dbReference>
<dbReference type="InterPro" id="IPR002109">
    <property type="entry name" value="Glutaredoxin"/>
</dbReference>
<evidence type="ECO:0000313" key="3">
    <source>
        <dbReference type="Proteomes" id="UP000704960"/>
    </source>
</evidence>
<dbReference type="Gene3D" id="3.40.30.10">
    <property type="entry name" value="Glutaredoxin"/>
    <property type="match status" value="1"/>
</dbReference>